<evidence type="ECO:0000313" key="3">
    <source>
        <dbReference type="Proteomes" id="UP000215289"/>
    </source>
</evidence>
<feature type="compositionally biased region" description="Polar residues" evidence="1">
    <location>
        <begin position="20"/>
        <end position="37"/>
    </location>
</feature>
<feature type="region of interest" description="Disordered" evidence="1">
    <location>
        <begin position="60"/>
        <end position="91"/>
    </location>
</feature>
<evidence type="ECO:0000313" key="2">
    <source>
        <dbReference type="EMBL" id="RLL97382.1"/>
    </source>
</evidence>
<sequence length="91" mass="9815">MMSRQGQNSIRAPPGRPATITGSTPPSSTLVTPAVETTNEEDVSGIAPTEAEENALKQENLVIGEDQQEQVDARETWTKAGDEDDRFNTTV</sequence>
<feature type="compositionally biased region" description="Basic and acidic residues" evidence="1">
    <location>
        <begin position="71"/>
        <end position="81"/>
    </location>
</feature>
<evidence type="ECO:0000256" key="1">
    <source>
        <dbReference type="SAM" id="MobiDB-lite"/>
    </source>
</evidence>
<gene>
    <name evidence="2" type="ORF">CFD26_106908</name>
</gene>
<dbReference type="Proteomes" id="UP000215289">
    <property type="component" value="Unassembled WGS sequence"/>
</dbReference>
<feature type="compositionally biased region" description="Polar residues" evidence="1">
    <location>
        <begin position="1"/>
        <end position="10"/>
    </location>
</feature>
<dbReference type="EMBL" id="NIDN02000080">
    <property type="protein sequence ID" value="RLL97382.1"/>
    <property type="molecule type" value="Genomic_DNA"/>
</dbReference>
<feature type="region of interest" description="Disordered" evidence="1">
    <location>
        <begin position="1"/>
        <end position="47"/>
    </location>
</feature>
<dbReference type="AlphaFoldDB" id="A0A421D5I7"/>
<protein>
    <submittedName>
        <fullName evidence="2">Uncharacterized protein</fullName>
    </submittedName>
</protein>
<comment type="caution">
    <text evidence="2">The sequence shown here is derived from an EMBL/GenBank/DDBJ whole genome shotgun (WGS) entry which is preliminary data.</text>
</comment>
<keyword evidence="3" id="KW-1185">Reference proteome</keyword>
<dbReference type="STRING" id="1245748.A0A421D5I7"/>
<organism evidence="2 3">
    <name type="scientific">Aspergillus turcosus</name>
    <dbReference type="NCBI Taxonomy" id="1245748"/>
    <lineage>
        <taxon>Eukaryota</taxon>
        <taxon>Fungi</taxon>
        <taxon>Dikarya</taxon>
        <taxon>Ascomycota</taxon>
        <taxon>Pezizomycotina</taxon>
        <taxon>Eurotiomycetes</taxon>
        <taxon>Eurotiomycetidae</taxon>
        <taxon>Eurotiales</taxon>
        <taxon>Aspergillaceae</taxon>
        <taxon>Aspergillus</taxon>
        <taxon>Aspergillus subgen. Fumigati</taxon>
    </lineage>
</organism>
<name>A0A421D5I7_9EURO</name>
<reference evidence="2 3" key="1">
    <citation type="submission" date="2018-08" db="EMBL/GenBank/DDBJ databases">
        <title>Draft genome sequences of two Aspergillus turcosus clinical strains isolated from bronchoalveolar lavage fluid: one azole-susceptible and the other azole-resistant.</title>
        <authorList>
            <person name="Parent-Michaud M."/>
            <person name="Dufresne P.J."/>
            <person name="Fournier E."/>
            <person name="Martineau C."/>
            <person name="Moreira S."/>
            <person name="Perkins V."/>
            <person name="De Repentigny L."/>
            <person name="Dufresne S.F."/>
        </authorList>
    </citation>
    <scope>NUCLEOTIDE SEQUENCE [LARGE SCALE GENOMIC DNA]</scope>
    <source>
        <strain evidence="2">HMR AF 1038</strain>
    </source>
</reference>
<accession>A0A421D5I7</accession>
<proteinExistence type="predicted"/>
<dbReference type="OrthoDB" id="10394825at2759"/>